<dbReference type="NCBIfam" id="TIGR01205">
    <property type="entry name" value="D_ala_D_alaTIGR"/>
    <property type="match status" value="1"/>
</dbReference>
<evidence type="ECO:0000256" key="11">
    <source>
        <dbReference type="ARBA" id="ARBA00022984"/>
    </source>
</evidence>
<evidence type="ECO:0000256" key="5">
    <source>
        <dbReference type="ARBA" id="ARBA00012216"/>
    </source>
</evidence>
<dbReference type="GO" id="GO:0016874">
    <property type="term" value="F:ligase activity"/>
    <property type="evidence" value="ECO:0007669"/>
    <property type="project" value="UniProtKB-KW"/>
</dbReference>
<comment type="subcellular location">
    <subcellularLocation>
        <location evidence="3 14">Cytoplasm</location>
    </subcellularLocation>
</comment>
<keyword evidence="11 14" id="KW-0573">Peptidoglycan synthesis</keyword>
<dbReference type="InterPro" id="IPR005905">
    <property type="entry name" value="D_ala_D_ala"/>
</dbReference>
<dbReference type="InterPro" id="IPR013815">
    <property type="entry name" value="ATP_grasp_subdomain_1"/>
</dbReference>
<keyword evidence="12 14" id="KW-0961">Cell wall biogenesis/degradation</keyword>
<proteinExistence type="inferred from homology"/>
<dbReference type="Gene3D" id="3.40.50.20">
    <property type="match status" value="1"/>
</dbReference>
<dbReference type="InterPro" id="IPR000291">
    <property type="entry name" value="D-Ala_lig_Van_CS"/>
</dbReference>
<dbReference type="PANTHER" id="PTHR23132:SF23">
    <property type="entry name" value="D-ALANINE--D-ALANINE LIGASE B"/>
    <property type="match status" value="1"/>
</dbReference>
<evidence type="ECO:0000256" key="6">
    <source>
        <dbReference type="ARBA" id="ARBA00022490"/>
    </source>
</evidence>
<gene>
    <name evidence="17" type="primary">ddl_2</name>
    <name evidence="14" type="synonym">ddl</name>
    <name evidence="17" type="ORF">PSDVSF_34640</name>
</gene>
<evidence type="ECO:0000259" key="16">
    <source>
        <dbReference type="PROSITE" id="PS50975"/>
    </source>
</evidence>
<dbReference type="Proteomes" id="UP001053296">
    <property type="component" value="Chromosome"/>
</dbReference>
<evidence type="ECO:0000256" key="15">
    <source>
        <dbReference type="PROSITE-ProRule" id="PRU00409"/>
    </source>
</evidence>
<dbReference type="Pfam" id="PF07478">
    <property type="entry name" value="Dala_Dala_lig_C"/>
    <property type="match status" value="1"/>
</dbReference>
<dbReference type="SUPFAM" id="SSF52440">
    <property type="entry name" value="PreATP-grasp domain"/>
    <property type="match status" value="1"/>
</dbReference>
<evidence type="ECO:0000256" key="2">
    <source>
        <dbReference type="ARBA" id="ARBA00001946"/>
    </source>
</evidence>
<keyword evidence="8 15" id="KW-0547">Nucleotide-binding</keyword>
<feature type="domain" description="ATP-grasp" evidence="16">
    <location>
        <begin position="100"/>
        <end position="296"/>
    </location>
</feature>
<protein>
    <recommendedName>
        <fullName evidence="5 14">D-alanine--D-alanine ligase</fullName>
        <ecNumber evidence="5 14">6.3.2.4</ecNumber>
    </recommendedName>
    <alternativeName>
        <fullName evidence="14">D-Ala-D-Ala ligase</fullName>
    </alternativeName>
    <alternativeName>
        <fullName evidence="14">D-alanylalanine synthetase</fullName>
    </alternativeName>
</protein>
<comment type="similarity">
    <text evidence="4 14">Belongs to the D-alanine--D-alanine ligase family.</text>
</comment>
<reference evidence="17" key="1">
    <citation type="journal article" date="2022" name="Arch. Microbiol.">
        <title>Pseudodesulfovibrio sediminis sp. nov., a mesophilic and neutrophilic sulfate-reducing bacterium isolated from sediment of a brackish lake.</title>
        <authorList>
            <person name="Takahashi A."/>
            <person name="Kojima H."/>
            <person name="Watanabe M."/>
            <person name="Fukui M."/>
        </authorList>
    </citation>
    <scope>NUCLEOTIDE SEQUENCE</scope>
    <source>
        <strain evidence="17">SF6</strain>
    </source>
</reference>
<evidence type="ECO:0000256" key="9">
    <source>
        <dbReference type="ARBA" id="ARBA00022840"/>
    </source>
</evidence>
<dbReference type="InterPro" id="IPR016185">
    <property type="entry name" value="PreATP-grasp_dom_sf"/>
</dbReference>
<evidence type="ECO:0000256" key="10">
    <source>
        <dbReference type="ARBA" id="ARBA00022960"/>
    </source>
</evidence>
<keyword evidence="18" id="KW-1185">Reference proteome</keyword>
<dbReference type="PIRSF" id="PIRSF039102">
    <property type="entry name" value="Ddl/VanB"/>
    <property type="match status" value="1"/>
</dbReference>
<dbReference type="HAMAP" id="MF_00047">
    <property type="entry name" value="Dala_Dala_lig"/>
    <property type="match status" value="1"/>
</dbReference>
<evidence type="ECO:0000256" key="7">
    <source>
        <dbReference type="ARBA" id="ARBA00022598"/>
    </source>
</evidence>
<comment type="cofactor">
    <cofactor evidence="1">
        <name>Mn(2+)</name>
        <dbReference type="ChEBI" id="CHEBI:29035"/>
    </cofactor>
</comment>
<dbReference type="EMBL" id="AP024485">
    <property type="protein sequence ID" value="BCS90222.1"/>
    <property type="molecule type" value="Genomic_DNA"/>
</dbReference>
<dbReference type="SUPFAM" id="SSF56059">
    <property type="entry name" value="Glutathione synthetase ATP-binding domain-like"/>
    <property type="match status" value="1"/>
</dbReference>
<evidence type="ECO:0000313" key="17">
    <source>
        <dbReference type="EMBL" id="BCS90222.1"/>
    </source>
</evidence>
<organism evidence="17 18">
    <name type="scientific">Pseudodesulfovibrio sediminis</name>
    <dbReference type="NCBI Taxonomy" id="2810563"/>
    <lineage>
        <taxon>Bacteria</taxon>
        <taxon>Pseudomonadati</taxon>
        <taxon>Thermodesulfobacteriota</taxon>
        <taxon>Desulfovibrionia</taxon>
        <taxon>Desulfovibrionales</taxon>
        <taxon>Desulfovibrionaceae</taxon>
    </lineage>
</organism>
<dbReference type="PROSITE" id="PS00843">
    <property type="entry name" value="DALA_DALA_LIGASE_1"/>
    <property type="match status" value="1"/>
</dbReference>
<evidence type="ECO:0000313" key="18">
    <source>
        <dbReference type="Proteomes" id="UP001053296"/>
    </source>
</evidence>
<comment type="function">
    <text evidence="14">Cell wall formation.</text>
</comment>
<dbReference type="Gene3D" id="3.30.470.20">
    <property type="entry name" value="ATP-grasp fold, B domain"/>
    <property type="match status" value="1"/>
</dbReference>
<evidence type="ECO:0000256" key="8">
    <source>
        <dbReference type="ARBA" id="ARBA00022741"/>
    </source>
</evidence>
<evidence type="ECO:0000256" key="3">
    <source>
        <dbReference type="ARBA" id="ARBA00004496"/>
    </source>
</evidence>
<sequence>MHVILIAGGWSDEREVSLSGAKKIHSALEELGHTVTFFDPADDFKSLLTIAKEADFAFINLHGTPGEDGLIQAILDKADCPYQGAGPAASYLALNKAASKEVFEDRGIKTPDWQLVTPVQGVATPLELELPVFVKPNKGGSSLGMSLVKRAEDFPAALEKVFAMCQSALVESFIPGVELTCGILGDDPLPLIMIKPRSDSEFFDYANKYAEDGAEEICPAPVDEELSDSIQAQMVVAHNALGLTGYSRGDFMVTKDGEAYLLEVNTLPGMTPTSLLPQAAGHVGFSFTELIGELIRLGLEKGTHK</sequence>
<accession>A0ABM7PAT3</accession>
<evidence type="ECO:0000256" key="1">
    <source>
        <dbReference type="ARBA" id="ARBA00001936"/>
    </source>
</evidence>
<dbReference type="PANTHER" id="PTHR23132">
    <property type="entry name" value="D-ALANINE--D-ALANINE LIGASE"/>
    <property type="match status" value="1"/>
</dbReference>
<name>A0ABM7PAT3_9BACT</name>
<dbReference type="Gene3D" id="3.30.1490.20">
    <property type="entry name" value="ATP-grasp fold, A domain"/>
    <property type="match status" value="1"/>
</dbReference>
<keyword evidence="9 15" id="KW-0067">ATP-binding</keyword>
<keyword evidence="6 14" id="KW-0963">Cytoplasm</keyword>
<evidence type="ECO:0000256" key="4">
    <source>
        <dbReference type="ARBA" id="ARBA00010871"/>
    </source>
</evidence>
<evidence type="ECO:0000256" key="14">
    <source>
        <dbReference type="HAMAP-Rule" id="MF_00047"/>
    </source>
</evidence>
<comment type="cofactor">
    <cofactor evidence="2">
        <name>Mg(2+)</name>
        <dbReference type="ChEBI" id="CHEBI:18420"/>
    </cofactor>
</comment>
<dbReference type="RefSeq" id="WP_229592157.1">
    <property type="nucleotide sequence ID" value="NZ_AP024485.1"/>
</dbReference>
<evidence type="ECO:0000256" key="13">
    <source>
        <dbReference type="ARBA" id="ARBA00047614"/>
    </source>
</evidence>
<dbReference type="NCBIfam" id="NF002378">
    <property type="entry name" value="PRK01372.1"/>
    <property type="match status" value="1"/>
</dbReference>
<keyword evidence="10 14" id="KW-0133">Cell shape</keyword>
<comment type="pathway">
    <text evidence="14">Cell wall biogenesis; peptidoglycan biosynthesis.</text>
</comment>
<dbReference type="InterPro" id="IPR011095">
    <property type="entry name" value="Dala_Dala_lig_C"/>
</dbReference>
<evidence type="ECO:0000256" key="12">
    <source>
        <dbReference type="ARBA" id="ARBA00023316"/>
    </source>
</evidence>
<comment type="catalytic activity">
    <reaction evidence="13 14">
        <text>2 D-alanine + ATP = D-alanyl-D-alanine + ADP + phosphate + H(+)</text>
        <dbReference type="Rhea" id="RHEA:11224"/>
        <dbReference type="ChEBI" id="CHEBI:15378"/>
        <dbReference type="ChEBI" id="CHEBI:30616"/>
        <dbReference type="ChEBI" id="CHEBI:43474"/>
        <dbReference type="ChEBI" id="CHEBI:57416"/>
        <dbReference type="ChEBI" id="CHEBI:57822"/>
        <dbReference type="ChEBI" id="CHEBI:456216"/>
        <dbReference type="EC" id="6.3.2.4"/>
    </reaction>
</comment>
<dbReference type="InterPro" id="IPR011761">
    <property type="entry name" value="ATP-grasp"/>
</dbReference>
<dbReference type="PROSITE" id="PS50975">
    <property type="entry name" value="ATP_GRASP"/>
    <property type="match status" value="1"/>
</dbReference>
<dbReference type="EC" id="6.3.2.4" evidence="5 14"/>
<keyword evidence="7 14" id="KW-0436">Ligase</keyword>